<keyword evidence="4" id="KW-0804">Transcription</keyword>
<accession>A0A1C7MXT8</accession>
<evidence type="ECO:0000313" key="9">
    <source>
        <dbReference type="Proteomes" id="UP000092993"/>
    </source>
</evidence>
<dbReference type="GO" id="GO:0000127">
    <property type="term" value="C:transcription factor TFIIIC complex"/>
    <property type="evidence" value="ECO:0007669"/>
    <property type="project" value="InterPro"/>
</dbReference>
<dbReference type="InterPro" id="IPR036390">
    <property type="entry name" value="WH_DNA-bd_sf"/>
</dbReference>
<evidence type="ECO:0000256" key="5">
    <source>
        <dbReference type="ARBA" id="ARBA00023242"/>
    </source>
</evidence>
<dbReference type="GO" id="GO:0003677">
    <property type="term" value="F:DNA binding"/>
    <property type="evidence" value="ECO:0007669"/>
    <property type="project" value="UniProtKB-KW"/>
</dbReference>
<evidence type="ECO:0000259" key="7">
    <source>
        <dbReference type="Pfam" id="PF04182"/>
    </source>
</evidence>
<dbReference type="Pfam" id="PF04182">
    <property type="entry name" value="B-block_TFIIIC"/>
    <property type="match status" value="1"/>
</dbReference>
<feature type="compositionally biased region" description="Polar residues" evidence="6">
    <location>
        <begin position="313"/>
        <end position="322"/>
    </location>
</feature>
<comment type="subcellular location">
    <subcellularLocation>
        <location evidence="1">Nucleus</location>
    </subcellularLocation>
</comment>
<protein>
    <recommendedName>
        <fullName evidence="7">B-block binding subunit of TFIIIC domain-containing protein</fullName>
    </recommendedName>
</protein>
<evidence type="ECO:0000256" key="4">
    <source>
        <dbReference type="ARBA" id="ARBA00023163"/>
    </source>
</evidence>
<evidence type="ECO:0000256" key="2">
    <source>
        <dbReference type="ARBA" id="ARBA00022553"/>
    </source>
</evidence>
<dbReference type="AlphaFoldDB" id="A0A1C7MXT8"/>
<dbReference type="OrthoDB" id="68020at2759"/>
<dbReference type="Proteomes" id="UP000092993">
    <property type="component" value="Unassembled WGS sequence"/>
</dbReference>
<dbReference type="GO" id="GO:0006384">
    <property type="term" value="P:transcription initiation at RNA polymerase III promoter"/>
    <property type="evidence" value="ECO:0007669"/>
    <property type="project" value="InterPro"/>
</dbReference>
<feature type="region of interest" description="Disordered" evidence="6">
    <location>
        <begin position="311"/>
        <end position="345"/>
    </location>
</feature>
<comment type="caution">
    <text evidence="8">The sequence shown here is derived from an EMBL/GenBank/DDBJ whole genome shotgun (WGS) entry which is preliminary data.</text>
</comment>
<evidence type="ECO:0000256" key="6">
    <source>
        <dbReference type="SAM" id="MobiDB-lite"/>
    </source>
</evidence>
<dbReference type="STRING" id="5627.A0A1C7MXT8"/>
<reference evidence="8 9" key="1">
    <citation type="submission" date="2016-03" db="EMBL/GenBank/DDBJ databases">
        <title>Whole genome sequencing of Grifola frondosa 9006-11.</title>
        <authorList>
            <person name="Min B."/>
            <person name="Park H."/>
            <person name="Kim J.-G."/>
            <person name="Cho H."/>
            <person name="Oh Y.-L."/>
            <person name="Kong W.-S."/>
            <person name="Choi I.-G."/>
        </authorList>
    </citation>
    <scope>NUCLEOTIDE SEQUENCE [LARGE SCALE GENOMIC DNA]</scope>
    <source>
        <strain evidence="8 9">9006-11</strain>
    </source>
</reference>
<dbReference type="EMBL" id="LUGG01000001">
    <property type="protein sequence ID" value="OBZ79914.1"/>
    <property type="molecule type" value="Genomic_DNA"/>
</dbReference>
<keyword evidence="3" id="KW-0238">DNA-binding</keyword>
<dbReference type="OMA" id="AYLNYER"/>
<evidence type="ECO:0000313" key="8">
    <source>
        <dbReference type="EMBL" id="OBZ79914.1"/>
    </source>
</evidence>
<dbReference type="InterPro" id="IPR007309">
    <property type="entry name" value="TFIIIC_Bblock-bd"/>
</dbReference>
<keyword evidence="9" id="KW-1185">Reference proteome</keyword>
<organism evidence="8 9">
    <name type="scientific">Grifola frondosa</name>
    <name type="common">Maitake</name>
    <name type="synonym">Polyporus frondosus</name>
    <dbReference type="NCBI Taxonomy" id="5627"/>
    <lineage>
        <taxon>Eukaryota</taxon>
        <taxon>Fungi</taxon>
        <taxon>Dikarya</taxon>
        <taxon>Basidiomycota</taxon>
        <taxon>Agaricomycotina</taxon>
        <taxon>Agaricomycetes</taxon>
        <taxon>Polyporales</taxon>
        <taxon>Grifolaceae</taxon>
        <taxon>Grifola</taxon>
    </lineage>
</organism>
<sequence>MDELIRHCLRELSFDGDLGCDVSRLRDFIAGFYERSPCAPSQNVDAAFCAFVWAVVVQQPGVSAARKARAKGEEPAEGPAPATTLDVVQDATIRPLEELKAQYGEGLRIAVDPETTFAAITGRIFGRRKKGISVVDLGKKSGYDQKTCFYVIKQLVELDLVVKRRRPGISTNLCVHKYFFEHSPVWRQVVEEEARAQAEDAGGADEDEQGEAKALPHVGFDPIDARHLSSMPLLRARVVKLLRNSPHHMHTSQNLLIKIGFANPTRTDRRFFRTRLRELMEQGVIEKVQVPHADRKRFPERKVPCIRLLTEDATPSPSTKQSPWRMPTPTLMPKQSRILRKTTTG</sequence>
<keyword evidence="2" id="KW-0597">Phosphoprotein</keyword>
<proteinExistence type="predicted"/>
<dbReference type="GO" id="GO:0005634">
    <property type="term" value="C:nucleus"/>
    <property type="evidence" value="ECO:0007669"/>
    <property type="project" value="UniProtKB-SubCell"/>
</dbReference>
<gene>
    <name evidence="8" type="ORF">A0H81_00461</name>
</gene>
<dbReference type="GO" id="GO:0042791">
    <property type="term" value="P:5S class rRNA transcription by RNA polymerase III"/>
    <property type="evidence" value="ECO:0007669"/>
    <property type="project" value="TreeGrafter"/>
</dbReference>
<dbReference type="SUPFAM" id="SSF46785">
    <property type="entry name" value="Winged helix' DNA-binding domain"/>
    <property type="match status" value="1"/>
</dbReference>
<keyword evidence="5" id="KW-0539">Nucleus</keyword>
<evidence type="ECO:0000256" key="3">
    <source>
        <dbReference type="ARBA" id="ARBA00023125"/>
    </source>
</evidence>
<name>A0A1C7MXT8_GRIFR</name>
<feature type="domain" description="B-block binding subunit of TFIIIC" evidence="7">
    <location>
        <begin position="127"/>
        <end position="181"/>
    </location>
</feature>
<dbReference type="PANTHER" id="PTHR15180:SF1">
    <property type="entry name" value="GENERAL TRANSCRIPTION FACTOR 3C POLYPEPTIDE 1"/>
    <property type="match status" value="1"/>
</dbReference>
<evidence type="ECO:0000256" key="1">
    <source>
        <dbReference type="ARBA" id="ARBA00004123"/>
    </source>
</evidence>
<dbReference type="InterPro" id="IPR044210">
    <property type="entry name" value="Tfc3-like"/>
</dbReference>
<dbReference type="PANTHER" id="PTHR15180">
    <property type="entry name" value="GENERAL TRANSCRIPTION FACTOR 3C POLYPEPTIDE 1"/>
    <property type="match status" value="1"/>
</dbReference>